<dbReference type="InterPro" id="IPR035906">
    <property type="entry name" value="MetI-like_sf"/>
</dbReference>
<dbReference type="PANTHER" id="PTHR30151:SF38">
    <property type="entry name" value="ALIPHATIC SULFONATES TRANSPORT PERMEASE PROTEIN SSUC-RELATED"/>
    <property type="match status" value="1"/>
</dbReference>
<keyword evidence="4 7" id="KW-0812">Transmembrane</keyword>
<evidence type="ECO:0000256" key="5">
    <source>
        <dbReference type="ARBA" id="ARBA00022989"/>
    </source>
</evidence>
<keyword evidence="11" id="KW-1185">Reference proteome</keyword>
<feature type="region of interest" description="Disordered" evidence="8">
    <location>
        <begin position="1"/>
        <end position="31"/>
    </location>
</feature>
<feature type="domain" description="ABC transmembrane type-1" evidence="9">
    <location>
        <begin position="84"/>
        <end position="272"/>
    </location>
</feature>
<keyword evidence="6 7" id="KW-0472">Membrane</keyword>
<evidence type="ECO:0000313" key="10">
    <source>
        <dbReference type="EMBL" id="RDI28961.1"/>
    </source>
</evidence>
<dbReference type="STRING" id="433924.NS331_17225"/>
<dbReference type="EMBL" id="QQAV01000001">
    <property type="protein sequence ID" value="RDI28961.1"/>
    <property type="molecule type" value="Genomic_DNA"/>
</dbReference>
<evidence type="ECO:0000256" key="4">
    <source>
        <dbReference type="ARBA" id="ARBA00022692"/>
    </source>
</evidence>
<comment type="caution">
    <text evidence="10">The sequence shown here is derived from an EMBL/GenBank/DDBJ whole genome shotgun (WGS) entry which is preliminary data.</text>
</comment>
<dbReference type="GO" id="GO:0055085">
    <property type="term" value="P:transmembrane transport"/>
    <property type="evidence" value="ECO:0007669"/>
    <property type="project" value="InterPro"/>
</dbReference>
<keyword evidence="5 7" id="KW-1133">Transmembrane helix</keyword>
<dbReference type="Pfam" id="PF00528">
    <property type="entry name" value="BPD_transp_1"/>
    <property type="match status" value="1"/>
</dbReference>
<comment type="subcellular location">
    <subcellularLocation>
        <location evidence="1 7">Cell membrane</location>
        <topology evidence="1 7">Multi-pass membrane protein</topology>
    </subcellularLocation>
</comment>
<accession>A0A370FQ12</accession>
<keyword evidence="2 7" id="KW-0813">Transport</keyword>
<feature type="transmembrane region" description="Helical" evidence="7">
    <location>
        <begin position="90"/>
        <end position="117"/>
    </location>
</feature>
<dbReference type="GO" id="GO:0005886">
    <property type="term" value="C:plasma membrane"/>
    <property type="evidence" value="ECO:0007669"/>
    <property type="project" value="UniProtKB-SubCell"/>
</dbReference>
<gene>
    <name evidence="10" type="ORF">DFR41_101717</name>
</gene>
<feature type="transmembrane region" description="Helical" evidence="7">
    <location>
        <begin position="207"/>
        <end position="229"/>
    </location>
</feature>
<evidence type="ECO:0000256" key="3">
    <source>
        <dbReference type="ARBA" id="ARBA00022475"/>
    </source>
</evidence>
<evidence type="ECO:0000313" key="11">
    <source>
        <dbReference type="Proteomes" id="UP000255265"/>
    </source>
</evidence>
<reference evidence="10 11" key="1">
    <citation type="submission" date="2018-07" db="EMBL/GenBank/DDBJ databases">
        <title>Genomic Encyclopedia of Type Strains, Phase IV (KMG-IV): sequencing the most valuable type-strain genomes for metagenomic binning, comparative biology and taxonomic classification.</title>
        <authorList>
            <person name="Goeker M."/>
        </authorList>
    </citation>
    <scope>NUCLEOTIDE SEQUENCE [LARGE SCALE GENOMIC DNA]</scope>
    <source>
        <strain evidence="10 11">DSM 21352</strain>
    </source>
</reference>
<proteinExistence type="inferred from homology"/>
<comment type="similarity">
    <text evidence="7">Belongs to the binding-protein-dependent transport system permease family.</text>
</comment>
<evidence type="ECO:0000259" key="9">
    <source>
        <dbReference type="PROSITE" id="PS50928"/>
    </source>
</evidence>
<dbReference type="Proteomes" id="UP000255265">
    <property type="component" value="Unassembled WGS sequence"/>
</dbReference>
<feature type="transmembrane region" description="Helical" evidence="7">
    <location>
        <begin position="249"/>
        <end position="269"/>
    </location>
</feature>
<dbReference type="Gene3D" id="1.10.3720.10">
    <property type="entry name" value="MetI-like"/>
    <property type="match status" value="1"/>
</dbReference>
<dbReference type="PROSITE" id="PS50928">
    <property type="entry name" value="ABC_TM1"/>
    <property type="match status" value="1"/>
</dbReference>
<evidence type="ECO:0000256" key="2">
    <source>
        <dbReference type="ARBA" id="ARBA00022448"/>
    </source>
</evidence>
<evidence type="ECO:0000256" key="7">
    <source>
        <dbReference type="RuleBase" id="RU363032"/>
    </source>
</evidence>
<protein>
    <submittedName>
        <fullName evidence="10">ABC-type nitrate/sulfonate/bicarbonate transport system permease component</fullName>
    </submittedName>
</protein>
<dbReference type="RefSeq" id="WP_244917634.1">
    <property type="nucleotide sequence ID" value="NZ_QQAV01000001.1"/>
</dbReference>
<feature type="transmembrane region" description="Helical" evidence="7">
    <location>
        <begin position="154"/>
        <end position="173"/>
    </location>
</feature>
<dbReference type="SUPFAM" id="SSF161098">
    <property type="entry name" value="MetI-like"/>
    <property type="match status" value="1"/>
</dbReference>
<evidence type="ECO:0000256" key="8">
    <source>
        <dbReference type="SAM" id="MobiDB-lite"/>
    </source>
</evidence>
<dbReference type="AlphaFoldDB" id="A0A370FQ12"/>
<keyword evidence="3" id="KW-1003">Cell membrane</keyword>
<feature type="transmembrane region" description="Helical" evidence="7">
    <location>
        <begin position="129"/>
        <end position="148"/>
    </location>
</feature>
<evidence type="ECO:0000256" key="6">
    <source>
        <dbReference type="ARBA" id="ARBA00023136"/>
    </source>
</evidence>
<dbReference type="PANTHER" id="PTHR30151">
    <property type="entry name" value="ALKANE SULFONATE ABC TRANSPORTER-RELATED, MEMBRANE SUBUNIT"/>
    <property type="match status" value="1"/>
</dbReference>
<name>A0A370FQ12_9BURK</name>
<feature type="compositionally biased region" description="Low complexity" evidence="8">
    <location>
        <begin position="21"/>
        <end position="31"/>
    </location>
</feature>
<evidence type="ECO:0000256" key="1">
    <source>
        <dbReference type="ARBA" id="ARBA00004651"/>
    </source>
</evidence>
<dbReference type="CDD" id="cd06261">
    <property type="entry name" value="TM_PBP2"/>
    <property type="match status" value="1"/>
</dbReference>
<sequence>MAERAEAMRAPQPVRAEPVEAPSRSSSAPRPHPLARLRPWVIPALLLIAFELYARRASALGSDSLAPVSAALKAWWGAAMDGSLWQATAFTLGTAALGLLVGALLALAGGIALGLSARAARMGFMTTELLRTVPSVALIPLAMLMFGFGVRMEMAVIAFATFWPLMLLVQAAVRQVEPRLLEVSRVLGLSARERAFKIVLPAIAPRLFVALRLGVAVALVVAVTVEIAANPNGMGYAMMIAQQSFDPALMLAWLGWIGVVGYAVNAGMLRLQQRVARRMGAA</sequence>
<organism evidence="10 11">
    <name type="scientific">Pseudacidovorax intermedius</name>
    <dbReference type="NCBI Taxonomy" id="433924"/>
    <lineage>
        <taxon>Bacteria</taxon>
        <taxon>Pseudomonadati</taxon>
        <taxon>Pseudomonadota</taxon>
        <taxon>Betaproteobacteria</taxon>
        <taxon>Burkholderiales</taxon>
        <taxon>Comamonadaceae</taxon>
        <taxon>Pseudacidovorax</taxon>
    </lineage>
</organism>
<dbReference type="InterPro" id="IPR000515">
    <property type="entry name" value="MetI-like"/>
</dbReference>